<evidence type="ECO:0000313" key="2">
    <source>
        <dbReference type="Proteomes" id="UP000789920"/>
    </source>
</evidence>
<reference evidence="1" key="1">
    <citation type="submission" date="2021-06" db="EMBL/GenBank/DDBJ databases">
        <authorList>
            <person name="Kallberg Y."/>
            <person name="Tangrot J."/>
            <person name="Rosling A."/>
        </authorList>
    </citation>
    <scope>NUCLEOTIDE SEQUENCE</scope>
    <source>
        <strain evidence="1">MA461A</strain>
    </source>
</reference>
<proteinExistence type="predicted"/>
<accession>A0ACA9NS25</accession>
<feature type="non-terminal residue" evidence="1">
    <location>
        <position position="1"/>
    </location>
</feature>
<gene>
    <name evidence="1" type="ORF">RPERSI_LOCUS8395</name>
</gene>
<name>A0ACA9NS25_9GLOM</name>
<dbReference type="Proteomes" id="UP000789920">
    <property type="component" value="Unassembled WGS sequence"/>
</dbReference>
<evidence type="ECO:0000313" key="1">
    <source>
        <dbReference type="EMBL" id="CAG8664084.1"/>
    </source>
</evidence>
<keyword evidence="2" id="KW-1185">Reference proteome</keyword>
<comment type="caution">
    <text evidence="1">The sequence shown here is derived from an EMBL/GenBank/DDBJ whole genome shotgun (WGS) entry which is preliminary data.</text>
</comment>
<dbReference type="EMBL" id="CAJVQC010015136">
    <property type="protein sequence ID" value="CAG8664084.1"/>
    <property type="molecule type" value="Genomic_DNA"/>
</dbReference>
<protein>
    <submittedName>
        <fullName evidence="1">10202_t:CDS:1</fullName>
    </submittedName>
</protein>
<organism evidence="1 2">
    <name type="scientific">Racocetra persica</name>
    <dbReference type="NCBI Taxonomy" id="160502"/>
    <lineage>
        <taxon>Eukaryota</taxon>
        <taxon>Fungi</taxon>
        <taxon>Fungi incertae sedis</taxon>
        <taxon>Mucoromycota</taxon>
        <taxon>Glomeromycotina</taxon>
        <taxon>Glomeromycetes</taxon>
        <taxon>Diversisporales</taxon>
        <taxon>Gigasporaceae</taxon>
        <taxon>Racocetra</taxon>
    </lineage>
</organism>
<sequence length="227" mass="25727">NEVWKNPAFGPELAGTQNEGTYVTDIIVPSIRATLRRLPIGKTGFISTAERQSVASADRKGKSGTGKRPDIMFIINYKERIHELTFAECSRLVCTEDKEKTDQVKLWREMNDGLFWSRKACKPDKGEFGIIGVQVAAEIPVQKVDGEIVFNFVELLLNLRNILIVNLSLLFHAQETGSHESSESSSTLRSPRREKQERTKTRKVSERSPSRKRGRLNKKKSRDLKKG</sequence>